<reference evidence="3" key="1">
    <citation type="submission" date="2017-02" db="UniProtKB">
        <authorList>
            <consortium name="WormBaseParasite"/>
        </authorList>
    </citation>
    <scope>IDENTIFICATION</scope>
</reference>
<reference evidence="1 2" key="2">
    <citation type="submission" date="2018-11" db="EMBL/GenBank/DDBJ databases">
        <authorList>
            <consortium name="Pathogen Informatics"/>
        </authorList>
    </citation>
    <scope>NUCLEOTIDE SEQUENCE [LARGE SCALE GENOMIC DNA]</scope>
</reference>
<evidence type="ECO:0000313" key="2">
    <source>
        <dbReference type="Proteomes" id="UP000271162"/>
    </source>
</evidence>
<keyword evidence="2" id="KW-1185">Reference proteome</keyword>
<dbReference type="Proteomes" id="UP000271162">
    <property type="component" value="Unassembled WGS sequence"/>
</dbReference>
<evidence type="ECO:0000313" key="3">
    <source>
        <dbReference type="WBParaSite" id="NBR_0001572501-mRNA-1"/>
    </source>
</evidence>
<proteinExistence type="predicted"/>
<sequence length="59" mass="6951">MGWYFNGVVSYTLPRQIGIFEWYSSVRHEVVRRHYAVVKNRETNRSTGVHVVLKIEDLG</sequence>
<dbReference type="WBParaSite" id="NBR_0001572501-mRNA-1">
    <property type="protein sequence ID" value="NBR_0001572501-mRNA-1"/>
    <property type="gene ID" value="NBR_0001572501"/>
</dbReference>
<protein>
    <submittedName>
        <fullName evidence="1 3">Uncharacterized protein</fullName>
    </submittedName>
</protein>
<dbReference type="EMBL" id="UYSL01021857">
    <property type="protein sequence ID" value="VDL79320.1"/>
    <property type="molecule type" value="Genomic_DNA"/>
</dbReference>
<name>A0A0N4YG12_NIPBR</name>
<evidence type="ECO:0000313" key="1">
    <source>
        <dbReference type="EMBL" id="VDL79320.1"/>
    </source>
</evidence>
<organism evidence="3">
    <name type="scientific">Nippostrongylus brasiliensis</name>
    <name type="common">Rat hookworm</name>
    <dbReference type="NCBI Taxonomy" id="27835"/>
    <lineage>
        <taxon>Eukaryota</taxon>
        <taxon>Metazoa</taxon>
        <taxon>Ecdysozoa</taxon>
        <taxon>Nematoda</taxon>
        <taxon>Chromadorea</taxon>
        <taxon>Rhabditida</taxon>
        <taxon>Rhabditina</taxon>
        <taxon>Rhabditomorpha</taxon>
        <taxon>Strongyloidea</taxon>
        <taxon>Heligmosomidae</taxon>
        <taxon>Nippostrongylus</taxon>
    </lineage>
</organism>
<dbReference type="AlphaFoldDB" id="A0A0N4YG12"/>
<accession>A0A0N4YG12</accession>
<gene>
    <name evidence="1" type="ORF">NBR_LOCUS15726</name>
</gene>